<keyword evidence="2" id="KW-0732">Signal</keyword>
<dbReference type="RefSeq" id="WP_106227684.1">
    <property type="nucleotide sequence ID" value="NZ_PVTV01000013.1"/>
</dbReference>
<dbReference type="Pfam" id="PF03401">
    <property type="entry name" value="TctC"/>
    <property type="match status" value="1"/>
</dbReference>
<gene>
    <name evidence="3" type="ORF">BCM14_1848</name>
</gene>
<proteinExistence type="inferred from homology"/>
<comment type="similarity">
    <text evidence="1">Belongs to the UPF0065 (bug) family.</text>
</comment>
<evidence type="ECO:0000313" key="3">
    <source>
        <dbReference type="EMBL" id="PRY98131.1"/>
    </source>
</evidence>
<dbReference type="PANTHER" id="PTHR42928">
    <property type="entry name" value="TRICARBOXYLATE-BINDING PROTEIN"/>
    <property type="match status" value="1"/>
</dbReference>
<evidence type="ECO:0000313" key="4">
    <source>
        <dbReference type="Proteomes" id="UP000238308"/>
    </source>
</evidence>
<protein>
    <submittedName>
        <fullName evidence="3">Tripartite-type tricarboxylate transporter receptor subunit TctC</fullName>
    </submittedName>
</protein>
<dbReference type="PANTHER" id="PTHR42928:SF5">
    <property type="entry name" value="BLR1237 PROTEIN"/>
    <property type="match status" value="1"/>
</dbReference>
<dbReference type="AlphaFoldDB" id="A0A2T0XGT1"/>
<dbReference type="InterPro" id="IPR042100">
    <property type="entry name" value="Bug_dom1"/>
</dbReference>
<keyword evidence="4" id="KW-1185">Reference proteome</keyword>
<dbReference type="CDD" id="cd13578">
    <property type="entry name" value="PBP2_Bug27"/>
    <property type="match status" value="1"/>
</dbReference>
<keyword evidence="3" id="KW-0675">Receptor</keyword>
<dbReference type="PIRSF" id="PIRSF017082">
    <property type="entry name" value="YflP"/>
    <property type="match status" value="1"/>
</dbReference>
<comment type="caution">
    <text evidence="3">The sequence shown here is derived from an EMBL/GenBank/DDBJ whole genome shotgun (WGS) entry which is preliminary data.</text>
</comment>
<organism evidence="3 4">
    <name type="scientific">Jezberella montanilacus</name>
    <dbReference type="NCBI Taxonomy" id="323426"/>
    <lineage>
        <taxon>Bacteria</taxon>
        <taxon>Pseudomonadati</taxon>
        <taxon>Pseudomonadota</taxon>
        <taxon>Betaproteobacteria</taxon>
        <taxon>Burkholderiales</taxon>
        <taxon>Alcaligenaceae</taxon>
        <taxon>Jezberella</taxon>
    </lineage>
</organism>
<dbReference type="OrthoDB" id="8678477at2"/>
<dbReference type="EMBL" id="PVTV01000013">
    <property type="protein sequence ID" value="PRY98131.1"/>
    <property type="molecule type" value="Genomic_DNA"/>
</dbReference>
<dbReference type="Gene3D" id="3.40.190.150">
    <property type="entry name" value="Bordetella uptake gene, domain 1"/>
    <property type="match status" value="1"/>
</dbReference>
<accession>A0A2T0XGT1</accession>
<dbReference type="SUPFAM" id="SSF53850">
    <property type="entry name" value="Periplasmic binding protein-like II"/>
    <property type="match status" value="1"/>
</dbReference>
<dbReference type="Proteomes" id="UP000238308">
    <property type="component" value="Unassembled WGS sequence"/>
</dbReference>
<feature type="signal peptide" evidence="2">
    <location>
        <begin position="1"/>
        <end position="29"/>
    </location>
</feature>
<reference evidence="3 4" key="1">
    <citation type="submission" date="2018-03" db="EMBL/GenBank/DDBJ databases">
        <title>Genomic Encyclopedia of Type Strains, Phase III (KMG-III): the genomes of soil and plant-associated and newly described type strains.</title>
        <authorList>
            <person name="Whitman W."/>
        </authorList>
    </citation>
    <scope>NUCLEOTIDE SEQUENCE [LARGE SCALE GENOMIC DNA]</scope>
    <source>
        <strain evidence="3 4">MWH-P2sevCIIIb</strain>
    </source>
</reference>
<evidence type="ECO:0000256" key="1">
    <source>
        <dbReference type="ARBA" id="ARBA00006987"/>
    </source>
</evidence>
<feature type="chain" id="PRO_5015474470" evidence="2">
    <location>
        <begin position="30"/>
        <end position="331"/>
    </location>
</feature>
<evidence type="ECO:0000256" key="2">
    <source>
        <dbReference type="SAM" id="SignalP"/>
    </source>
</evidence>
<dbReference type="InterPro" id="IPR005064">
    <property type="entry name" value="BUG"/>
</dbReference>
<name>A0A2T0XGT1_9BURK</name>
<sequence length="331" mass="35504">MNRFARNLKLAIMVTMSLIAAGAITTARAAWPQDRPIHLVVPFPPGSSPDLLARTIAEPLSKALAQVVVVENKVGAGGNIGTRAVAKAAADGYTLLYTINGPLVTAPKLFKTKLGYEPSTDLAPIMLVASSPNILVVSKSLPVDNLADFIKQAKAQAGQMNYGSVGNGSASHLAMEMFMQAAGIDLKNINYPGFNQITLAMLAGDIQAGFMVPSGVMTQINEGKLKALAISSKTRNELLPTLEPIATKGYPDFEVISWNALLAPAGTSGEVIDRLQRTLTEILAQDEVRNKFKLQYFNVVASSPEKLTQQMRDERARSEALIDQLKLSLDD</sequence>
<dbReference type="Gene3D" id="3.40.190.10">
    <property type="entry name" value="Periplasmic binding protein-like II"/>
    <property type="match status" value="1"/>
</dbReference>